<dbReference type="GO" id="GO:0005813">
    <property type="term" value="C:centrosome"/>
    <property type="evidence" value="ECO:0007669"/>
    <property type="project" value="UniProtKB-SubCell"/>
</dbReference>
<keyword evidence="17" id="KW-1185">Reference proteome</keyword>
<evidence type="ECO:0000256" key="8">
    <source>
        <dbReference type="ARBA" id="ARBA00022776"/>
    </source>
</evidence>
<dbReference type="PANTHER" id="PTHR23074">
    <property type="entry name" value="AAA DOMAIN-CONTAINING"/>
    <property type="match status" value="1"/>
</dbReference>
<reference evidence="16" key="2">
    <citation type="submission" date="2025-08" db="UniProtKB">
        <authorList>
            <consortium name="Ensembl"/>
        </authorList>
    </citation>
    <scope>IDENTIFICATION</scope>
</reference>
<reference evidence="16 17" key="1">
    <citation type="submission" date="2020-06" db="EMBL/GenBank/DDBJ databases">
        <authorList>
            <consortium name="Wellcome Sanger Institute Data Sharing"/>
        </authorList>
    </citation>
    <scope>NUCLEOTIDE SEQUENCE [LARGE SCALE GENOMIC DNA]</scope>
</reference>
<accession>A0AAY4DUE6</accession>
<dbReference type="InterPro" id="IPR027417">
    <property type="entry name" value="P-loop_NTPase"/>
</dbReference>
<keyword evidence="9" id="KW-0067">ATP-binding</keyword>
<dbReference type="GO" id="GO:0008568">
    <property type="term" value="F:microtubule severing ATPase activity"/>
    <property type="evidence" value="ECO:0007669"/>
    <property type="project" value="TreeGrafter"/>
</dbReference>
<proteinExistence type="inferred from homology"/>
<dbReference type="Pfam" id="PF00004">
    <property type="entry name" value="AAA"/>
    <property type="match status" value="1"/>
</dbReference>
<comment type="similarity">
    <text evidence="3">Belongs to the AAA ATPase family.</text>
</comment>
<keyword evidence="6" id="KW-0493">Microtubule</keyword>
<evidence type="ECO:0000256" key="13">
    <source>
        <dbReference type="ARBA" id="ARBA00071323"/>
    </source>
</evidence>
<dbReference type="GO" id="GO:0005524">
    <property type="term" value="F:ATP binding"/>
    <property type="evidence" value="ECO:0007669"/>
    <property type="project" value="UniProtKB-KW"/>
</dbReference>
<dbReference type="GO" id="GO:0051301">
    <property type="term" value="P:cell division"/>
    <property type="evidence" value="ECO:0007669"/>
    <property type="project" value="UniProtKB-KW"/>
</dbReference>
<dbReference type="GO" id="GO:0016363">
    <property type="term" value="C:nuclear matrix"/>
    <property type="evidence" value="ECO:0007669"/>
    <property type="project" value="UniProtKB-SubCell"/>
</dbReference>
<evidence type="ECO:0000313" key="16">
    <source>
        <dbReference type="Ensembl" id="ENSDCDP00010048910.1"/>
    </source>
</evidence>
<evidence type="ECO:0000256" key="5">
    <source>
        <dbReference type="ARBA" id="ARBA00022618"/>
    </source>
</evidence>
<keyword evidence="8" id="KW-0498">Mitosis</keyword>
<comment type="subcellular location">
    <subcellularLocation>
        <location evidence="2">Cytoplasm</location>
        <location evidence="2">Cytoskeleton</location>
        <location evidence="2">Microtubule organizing center</location>
        <location evidence="2">Centrosome</location>
    </subcellularLocation>
    <subcellularLocation>
        <location evidence="1">Nucleus matrix</location>
    </subcellularLocation>
</comment>
<feature type="domain" description="AAA+ ATPase" evidence="15">
    <location>
        <begin position="502"/>
        <end position="640"/>
    </location>
</feature>
<evidence type="ECO:0000256" key="6">
    <source>
        <dbReference type="ARBA" id="ARBA00022701"/>
    </source>
</evidence>
<sequence>MLSSGSSVYGVKMQWTPEHAQWAEQHFDITSTTRSPSHKAEAFRMQRAGSTSMATAAVAGYHYSWANDDISALTASNLLKKYAEKYSGILEVPGERVLISTYADMPTGTSIPAGPQSGRKSEGDPWVEGGVFPVGCEVAVPGKVGMAVSDVSVSLCSSPGVGSSASMAEQSFSSSSCASQALASQEYPASSAVAYNGSYLHAGYSGHPSPLLQPPPPSHPATCATLVPSAYSTTNSPSSLPGYSYPPVSYSAHHQNAAPGYSPPPPPPSSYLPAGIAAPTPLPPSSAMPGYTSYPPAHSLTPIAPTPLNGCGTSSLKRKAFYMMGQADVVEAYGDFTYSQPPSSSHSPLYRLAESGSANGNSGFERTAEAASLPYKPATQPPGNNDPQSDFGGAATPPAYSSASKTSRSVGDSYGNFESPITTAAVNGSPVTTASSSAEERLKGLDPRVLDLVSSQVLQQLPLLDWGDIAGLDMTKAALKEDVLWPMMRPDMFGSLTDQPQLLRTLLLFGPRGSGRTLLARCMASQMGATFLHLRFSTLVTKWLSEGEKILQATFLLARARQPCVLLLSELEVVLGVQDLHEEALIIQARRELIAQLDGLLASSEDGQVLVLGSSSRPQEMDEQVIRRYFSRRVLVPPPDGPARHQIISQNLLQHNYCLSEEEVGLLVQRTEGFSGMELSRLCQEALRAAVEAGSLELSLSSILPSQIPPVTYQDLDSILRRKQPSVLHKDMDAYTDWSKMLG</sequence>
<evidence type="ECO:0000256" key="1">
    <source>
        <dbReference type="ARBA" id="ARBA00004109"/>
    </source>
</evidence>
<dbReference type="GO" id="GO:0005874">
    <property type="term" value="C:microtubule"/>
    <property type="evidence" value="ECO:0007669"/>
    <property type="project" value="UniProtKB-KW"/>
</dbReference>
<dbReference type="AlphaFoldDB" id="A0AAY4DUE6"/>
<dbReference type="FunFam" id="1.10.8.60:FF:000022">
    <property type="entry name" value="Fidgetin like 1"/>
    <property type="match status" value="1"/>
</dbReference>
<evidence type="ECO:0000256" key="10">
    <source>
        <dbReference type="ARBA" id="ARBA00023212"/>
    </source>
</evidence>
<dbReference type="Gene3D" id="3.40.50.300">
    <property type="entry name" value="P-loop containing nucleotide triphosphate hydrolases"/>
    <property type="match status" value="1"/>
</dbReference>
<feature type="region of interest" description="Disordered" evidence="14">
    <location>
        <begin position="254"/>
        <end position="277"/>
    </location>
</feature>
<gene>
    <name evidence="16" type="primary">FIGN</name>
</gene>
<dbReference type="Ensembl" id="ENSDCDT00010059265.1">
    <property type="protein sequence ID" value="ENSDCDP00010048910.1"/>
    <property type="gene ID" value="ENSDCDG00010029378.1"/>
</dbReference>
<evidence type="ECO:0000256" key="4">
    <source>
        <dbReference type="ARBA" id="ARBA00022490"/>
    </source>
</evidence>
<dbReference type="InterPro" id="IPR050304">
    <property type="entry name" value="MT-severing_AAA_ATPase"/>
</dbReference>
<dbReference type="InterPro" id="IPR003959">
    <property type="entry name" value="ATPase_AAA_core"/>
</dbReference>
<keyword evidence="11" id="KW-0539">Nucleus</keyword>
<evidence type="ECO:0000259" key="15">
    <source>
        <dbReference type="SMART" id="SM00382"/>
    </source>
</evidence>
<keyword evidence="7" id="KW-0547">Nucleotide-binding</keyword>
<evidence type="ECO:0000256" key="14">
    <source>
        <dbReference type="SAM" id="MobiDB-lite"/>
    </source>
</evidence>
<evidence type="ECO:0000256" key="12">
    <source>
        <dbReference type="ARBA" id="ARBA00023306"/>
    </source>
</evidence>
<evidence type="ECO:0000313" key="17">
    <source>
        <dbReference type="Proteomes" id="UP000694580"/>
    </source>
</evidence>
<dbReference type="SMART" id="SM00382">
    <property type="entry name" value="AAA"/>
    <property type="match status" value="1"/>
</dbReference>
<organism evidence="16 17">
    <name type="scientific">Denticeps clupeoides</name>
    <name type="common">denticle herring</name>
    <dbReference type="NCBI Taxonomy" id="299321"/>
    <lineage>
        <taxon>Eukaryota</taxon>
        <taxon>Metazoa</taxon>
        <taxon>Chordata</taxon>
        <taxon>Craniata</taxon>
        <taxon>Vertebrata</taxon>
        <taxon>Euteleostomi</taxon>
        <taxon>Actinopterygii</taxon>
        <taxon>Neopterygii</taxon>
        <taxon>Teleostei</taxon>
        <taxon>Clupei</taxon>
        <taxon>Clupeiformes</taxon>
        <taxon>Denticipitoidei</taxon>
        <taxon>Denticipitidae</taxon>
        <taxon>Denticeps</taxon>
    </lineage>
</organism>
<dbReference type="FunFam" id="3.40.50.300:FF:000495">
    <property type="entry name" value="Fidgetin like 2"/>
    <property type="match status" value="1"/>
</dbReference>
<evidence type="ECO:0000256" key="11">
    <source>
        <dbReference type="ARBA" id="ARBA00023242"/>
    </source>
</evidence>
<dbReference type="InterPro" id="IPR003593">
    <property type="entry name" value="AAA+_ATPase"/>
</dbReference>
<dbReference type="SUPFAM" id="SSF52540">
    <property type="entry name" value="P-loop containing nucleoside triphosphate hydrolases"/>
    <property type="match status" value="1"/>
</dbReference>
<dbReference type="GO" id="GO:0016887">
    <property type="term" value="F:ATP hydrolysis activity"/>
    <property type="evidence" value="ECO:0007669"/>
    <property type="project" value="InterPro"/>
</dbReference>
<evidence type="ECO:0000256" key="2">
    <source>
        <dbReference type="ARBA" id="ARBA00004300"/>
    </source>
</evidence>
<keyword evidence="10" id="KW-0206">Cytoskeleton</keyword>
<keyword evidence="5" id="KW-0132">Cell division</keyword>
<evidence type="ECO:0000256" key="3">
    <source>
        <dbReference type="ARBA" id="ARBA00006914"/>
    </source>
</evidence>
<keyword evidence="12" id="KW-0131">Cell cycle</keyword>
<dbReference type="Gene3D" id="1.10.8.60">
    <property type="match status" value="1"/>
</dbReference>
<protein>
    <recommendedName>
        <fullName evidence="13">Fidgetin</fullName>
    </recommendedName>
</protein>
<keyword evidence="4" id="KW-0963">Cytoplasm</keyword>
<feature type="region of interest" description="Disordered" evidence="14">
    <location>
        <begin position="340"/>
        <end position="411"/>
    </location>
</feature>
<dbReference type="Proteomes" id="UP000694580">
    <property type="component" value="Chromosome 5"/>
</dbReference>
<feature type="compositionally biased region" description="Pro residues" evidence="14">
    <location>
        <begin position="261"/>
        <end position="270"/>
    </location>
</feature>
<evidence type="ECO:0000256" key="7">
    <source>
        <dbReference type="ARBA" id="ARBA00022741"/>
    </source>
</evidence>
<dbReference type="GeneTree" id="ENSGT00940000157526"/>
<reference evidence="16" key="3">
    <citation type="submission" date="2025-09" db="UniProtKB">
        <authorList>
            <consortium name="Ensembl"/>
        </authorList>
    </citation>
    <scope>IDENTIFICATION</scope>
</reference>
<name>A0AAY4DUE6_9TELE</name>
<dbReference type="PANTHER" id="PTHR23074:SF33">
    <property type="entry name" value="FIDGETIN-LIKE PROTEIN 2"/>
    <property type="match status" value="1"/>
</dbReference>
<evidence type="ECO:0000256" key="9">
    <source>
        <dbReference type="ARBA" id="ARBA00022840"/>
    </source>
</evidence>
<feature type="compositionally biased region" description="Polar residues" evidence="14">
    <location>
        <begin position="399"/>
        <end position="410"/>
    </location>
</feature>